<organism evidence="8 9">
    <name type="scientific">Promicromonospora soli</name>
    <dbReference type="NCBI Taxonomy" id="2035533"/>
    <lineage>
        <taxon>Bacteria</taxon>
        <taxon>Bacillati</taxon>
        <taxon>Actinomycetota</taxon>
        <taxon>Actinomycetes</taxon>
        <taxon>Micrococcales</taxon>
        <taxon>Promicromonosporaceae</taxon>
        <taxon>Promicromonospora</taxon>
    </lineage>
</organism>
<evidence type="ECO:0000313" key="8">
    <source>
        <dbReference type="EMBL" id="GHH66805.1"/>
    </source>
</evidence>
<evidence type="ECO:0000256" key="2">
    <source>
        <dbReference type="ARBA" id="ARBA00022448"/>
    </source>
</evidence>
<dbReference type="PANTHER" id="PTHR42770:SF15">
    <property type="entry name" value="GLUTAMATE_GAMMA-AMINOBUTYRATE ANTIPORTER-RELATED"/>
    <property type="match status" value="1"/>
</dbReference>
<feature type="transmembrane region" description="Helical" evidence="7">
    <location>
        <begin position="201"/>
        <end position="223"/>
    </location>
</feature>
<feature type="transmembrane region" description="Helical" evidence="7">
    <location>
        <begin position="409"/>
        <end position="433"/>
    </location>
</feature>
<dbReference type="InterPro" id="IPR002293">
    <property type="entry name" value="AA/rel_permease1"/>
</dbReference>
<dbReference type="Pfam" id="PF13520">
    <property type="entry name" value="AA_permease_2"/>
    <property type="match status" value="1"/>
</dbReference>
<accession>A0A919FJL2</accession>
<sequence>MNAMDASRPPAAAARAKVPATAWISWIALAMMTTSSVASLRAAPTMAVYGLACVFLYLVPAVVFLLPTSLVSAELASGWKGGVYNWVARGVSKPMGFLAVWCQFAMTIFYYPSLLGFVASTLAYVINPELASSGVWTACVIIVVYWSGVWVSSRGTKGVAGLASGGLIIGTLIPGVVLVLLGTLFLGQGNESAAPMTAENIFPVWAGLASLVLIVNNFLSYSGMEMNAVHVSSLKNPAKEFPKAMFLAMGMVLLIFILPALAISWVVPAEELSLTAGVMQAFDAVFANFGAQWLTPIVGVMLVAASLGGMLTWLAGPSKGLLLISRQEGYLPPFLQRLNKNGVQQNILVVQGIITTVIGLMYALIPDVSSAYWIFSVITTQVYLIMYLLMFVAAIGLRRKYPDHPRGFHAPLLGTLCVVGFVASLAALLVGFVPPSQFGGGNAGIYFVIVGGGALGLGLLVPYLFYRLRKPSWRQEATTEGVSPS</sequence>
<keyword evidence="2" id="KW-0813">Transport</keyword>
<keyword evidence="9" id="KW-1185">Reference proteome</keyword>
<keyword evidence="4 7" id="KW-0812">Transmembrane</keyword>
<reference evidence="8" key="2">
    <citation type="submission" date="2020-09" db="EMBL/GenBank/DDBJ databases">
        <authorList>
            <person name="Sun Q."/>
            <person name="Zhou Y."/>
        </authorList>
    </citation>
    <scope>NUCLEOTIDE SEQUENCE</scope>
    <source>
        <strain evidence="8">CGMCC 4.7398</strain>
    </source>
</reference>
<feature type="transmembrane region" description="Helical" evidence="7">
    <location>
        <begin position="108"/>
        <end position="127"/>
    </location>
</feature>
<feature type="transmembrane region" description="Helical" evidence="7">
    <location>
        <begin position="293"/>
        <end position="316"/>
    </location>
</feature>
<name>A0A919FJL2_9MICO</name>
<dbReference type="AlphaFoldDB" id="A0A919FJL2"/>
<keyword evidence="3" id="KW-1003">Cell membrane</keyword>
<dbReference type="Gene3D" id="1.20.1740.10">
    <property type="entry name" value="Amino acid/polyamine transporter I"/>
    <property type="match status" value="1"/>
</dbReference>
<evidence type="ECO:0000256" key="3">
    <source>
        <dbReference type="ARBA" id="ARBA00022475"/>
    </source>
</evidence>
<feature type="transmembrane region" description="Helical" evidence="7">
    <location>
        <begin position="47"/>
        <end position="71"/>
    </location>
</feature>
<dbReference type="InterPro" id="IPR050367">
    <property type="entry name" value="APC_superfamily"/>
</dbReference>
<evidence type="ECO:0000313" key="9">
    <source>
        <dbReference type="Proteomes" id="UP000627369"/>
    </source>
</evidence>
<comment type="caution">
    <text evidence="8">The sequence shown here is derived from an EMBL/GenBank/DDBJ whole genome shotgun (WGS) entry which is preliminary data.</text>
</comment>
<evidence type="ECO:0000256" key="5">
    <source>
        <dbReference type="ARBA" id="ARBA00022989"/>
    </source>
</evidence>
<feature type="transmembrane region" description="Helical" evidence="7">
    <location>
        <begin position="371"/>
        <end position="397"/>
    </location>
</feature>
<feature type="transmembrane region" description="Helical" evidence="7">
    <location>
        <begin position="445"/>
        <end position="466"/>
    </location>
</feature>
<dbReference type="PANTHER" id="PTHR42770">
    <property type="entry name" value="AMINO ACID TRANSPORTER-RELATED"/>
    <property type="match status" value="1"/>
</dbReference>
<evidence type="ECO:0000256" key="6">
    <source>
        <dbReference type="ARBA" id="ARBA00023136"/>
    </source>
</evidence>
<gene>
    <name evidence="8" type="ORF">GCM10017772_07410</name>
</gene>
<dbReference type="PIRSF" id="PIRSF006060">
    <property type="entry name" value="AA_transporter"/>
    <property type="match status" value="1"/>
</dbReference>
<evidence type="ECO:0000256" key="7">
    <source>
        <dbReference type="SAM" id="Phobius"/>
    </source>
</evidence>
<dbReference type="GO" id="GO:0005886">
    <property type="term" value="C:plasma membrane"/>
    <property type="evidence" value="ECO:0007669"/>
    <property type="project" value="UniProtKB-SubCell"/>
</dbReference>
<evidence type="ECO:0000256" key="1">
    <source>
        <dbReference type="ARBA" id="ARBA00004651"/>
    </source>
</evidence>
<protein>
    <submittedName>
        <fullName evidence="8">Amino acid transporter</fullName>
    </submittedName>
</protein>
<proteinExistence type="predicted"/>
<keyword evidence="6 7" id="KW-0472">Membrane</keyword>
<dbReference type="Proteomes" id="UP000627369">
    <property type="component" value="Unassembled WGS sequence"/>
</dbReference>
<feature type="transmembrane region" description="Helical" evidence="7">
    <location>
        <begin position="133"/>
        <end position="152"/>
    </location>
</feature>
<dbReference type="GO" id="GO:0022857">
    <property type="term" value="F:transmembrane transporter activity"/>
    <property type="evidence" value="ECO:0007669"/>
    <property type="project" value="InterPro"/>
</dbReference>
<feature type="transmembrane region" description="Helical" evidence="7">
    <location>
        <begin position="244"/>
        <end position="267"/>
    </location>
</feature>
<feature type="transmembrane region" description="Helical" evidence="7">
    <location>
        <begin position="20"/>
        <end position="40"/>
    </location>
</feature>
<feature type="transmembrane region" description="Helical" evidence="7">
    <location>
        <begin position="159"/>
        <end position="181"/>
    </location>
</feature>
<feature type="transmembrane region" description="Helical" evidence="7">
    <location>
        <begin position="347"/>
        <end position="365"/>
    </location>
</feature>
<evidence type="ECO:0000256" key="4">
    <source>
        <dbReference type="ARBA" id="ARBA00022692"/>
    </source>
</evidence>
<dbReference type="RefSeq" id="WP_229872107.1">
    <property type="nucleotide sequence ID" value="NZ_BNAS01000001.1"/>
</dbReference>
<comment type="subcellular location">
    <subcellularLocation>
        <location evidence="1">Cell membrane</location>
        <topology evidence="1">Multi-pass membrane protein</topology>
    </subcellularLocation>
</comment>
<reference evidence="8" key="1">
    <citation type="journal article" date="2014" name="Int. J. Syst. Evol. Microbiol.">
        <title>Complete genome sequence of Corynebacterium casei LMG S-19264T (=DSM 44701T), isolated from a smear-ripened cheese.</title>
        <authorList>
            <consortium name="US DOE Joint Genome Institute (JGI-PGF)"/>
            <person name="Walter F."/>
            <person name="Albersmeier A."/>
            <person name="Kalinowski J."/>
            <person name="Ruckert C."/>
        </authorList>
    </citation>
    <scope>NUCLEOTIDE SEQUENCE</scope>
    <source>
        <strain evidence="8">CGMCC 4.7398</strain>
    </source>
</reference>
<dbReference type="EMBL" id="BNAS01000001">
    <property type="protein sequence ID" value="GHH66805.1"/>
    <property type="molecule type" value="Genomic_DNA"/>
</dbReference>
<keyword evidence="5 7" id="KW-1133">Transmembrane helix</keyword>